<keyword evidence="4" id="KW-0067">ATP-binding</keyword>
<dbReference type="GO" id="GO:0016787">
    <property type="term" value="F:hydrolase activity"/>
    <property type="evidence" value="ECO:0007669"/>
    <property type="project" value="UniProtKB-KW"/>
</dbReference>
<keyword evidence="3 8" id="KW-0347">Helicase</keyword>
<dbReference type="InterPro" id="IPR011545">
    <property type="entry name" value="DEAD/DEAH_box_helicase_dom"/>
</dbReference>
<feature type="domain" description="Helicase ATP-binding" evidence="6">
    <location>
        <begin position="77"/>
        <end position="268"/>
    </location>
</feature>
<dbReference type="Pfam" id="PF00271">
    <property type="entry name" value="Helicase_C"/>
    <property type="match status" value="1"/>
</dbReference>
<dbReference type="InterPro" id="IPR027417">
    <property type="entry name" value="P-loop_NTPase"/>
</dbReference>
<dbReference type="VEuPathDB" id="PlasmoDB:PRCDC_1424700"/>
<dbReference type="Gene3D" id="3.40.50.300">
    <property type="entry name" value="P-loop containing nucleotide triphosphate hydrolases"/>
    <property type="match status" value="2"/>
</dbReference>
<dbReference type="GO" id="GO:0005524">
    <property type="term" value="F:ATP binding"/>
    <property type="evidence" value="ECO:0007669"/>
    <property type="project" value="UniProtKB-KW"/>
</dbReference>
<keyword evidence="2" id="KW-0378">Hydrolase</keyword>
<feature type="compositionally biased region" description="Low complexity" evidence="5">
    <location>
        <begin position="436"/>
        <end position="481"/>
    </location>
</feature>
<feature type="compositionally biased region" description="Low complexity" evidence="5">
    <location>
        <begin position="407"/>
        <end position="418"/>
    </location>
</feature>
<protein>
    <submittedName>
        <fullName evidence="8">DEAD/DEAH box helicase, putative</fullName>
    </submittedName>
</protein>
<organism evidence="8 9">
    <name type="scientific">Plasmodium reichenowi</name>
    <dbReference type="NCBI Taxonomy" id="5854"/>
    <lineage>
        <taxon>Eukaryota</taxon>
        <taxon>Sar</taxon>
        <taxon>Alveolata</taxon>
        <taxon>Apicomplexa</taxon>
        <taxon>Aconoidasida</taxon>
        <taxon>Haemosporida</taxon>
        <taxon>Plasmodiidae</taxon>
        <taxon>Plasmodium</taxon>
        <taxon>Plasmodium (Laverania)</taxon>
    </lineage>
</organism>
<dbReference type="PANTHER" id="PTHR47961:SF6">
    <property type="entry name" value="DNA-DIRECTED DNA POLYMERASE"/>
    <property type="match status" value="1"/>
</dbReference>
<reference evidence="8 9" key="1">
    <citation type="submission" date="2016-09" db="EMBL/GenBank/DDBJ databases">
        <authorList>
            <consortium name="Pathogen Informatics"/>
        </authorList>
    </citation>
    <scope>NUCLEOTIDE SEQUENCE [LARGE SCALE GENOMIC DNA]</scope>
</reference>
<evidence type="ECO:0000313" key="8">
    <source>
        <dbReference type="EMBL" id="SOV82808.1"/>
    </source>
</evidence>
<dbReference type="InterPro" id="IPR001650">
    <property type="entry name" value="Helicase_C-like"/>
</dbReference>
<feature type="region of interest" description="Disordered" evidence="5">
    <location>
        <begin position="434"/>
        <end position="481"/>
    </location>
</feature>
<dbReference type="SUPFAM" id="SSF52540">
    <property type="entry name" value="P-loop containing nucleoside triphosphate hydrolases"/>
    <property type="match status" value="2"/>
</dbReference>
<evidence type="ECO:0000256" key="4">
    <source>
        <dbReference type="ARBA" id="ARBA00022840"/>
    </source>
</evidence>
<dbReference type="InterPro" id="IPR014001">
    <property type="entry name" value="Helicase_ATP-bd"/>
</dbReference>
<evidence type="ECO:0000256" key="2">
    <source>
        <dbReference type="ARBA" id="ARBA00022801"/>
    </source>
</evidence>
<proteinExistence type="predicted"/>
<dbReference type="Pfam" id="PF00270">
    <property type="entry name" value="DEAD"/>
    <property type="match status" value="1"/>
</dbReference>
<feature type="compositionally biased region" description="Low complexity" evidence="5">
    <location>
        <begin position="380"/>
        <end position="397"/>
    </location>
</feature>
<keyword evidence="1" id="KW-0547">Nucleotide-binding</keyword>
<dbReference type="SMART" id="SM00490">
    <property type="entry name" value="HELICc"/>
    <property type="match status" value="1"/>
</dbReference>
<dbReference type="VEuPathDB" id="PlasmoDB:PRG01_1425200"/>
<evidence type="ECO:0000259" key="6">
    <source>
        <dbReference type="PROSITE" id="PS51192"/>
    </source>
</evidence>
<gene>
    <name evidence="8" type="ORF">PRG01_1425200</name>
</gene>
<dbReference type="OrthoDB" id="2320933at2759"/>
<dbReference type="PROSITE" id="PS51192">
    <property type="entry name" value="HELICASE_ATP_BIND_1"/>
    <property type="match status" value="1"/>
</dbReference>
<name>A0A2P9DPA3_PLARE</name>
<feature type="domain" description="Helicase C-terminal" evidence="7">
    <location>
        <begin position="688"/>
        <end position="868"/>
    </location>
</feature>
<dbReference type="GO" id="GO:0003676">
    <property type="term" value="F:nucleic acid binding"/>
    <property type="evidence" value="ECO:0007669"/>
    <property type="project" value="InterPro"/>
</dbReference>
<accession>A0A2P9DPA3</accession>
<evidence type="ECO:0000259" key="7">
    <source>
        <dbReference type="PROSITE" id="PS51194"/>
    </source>
</evidence>
<evidence type="ECO:0000313" key="9">
    <source>
        <dbReference type="Proteomes" id="UP000240500"/>
    </source>
</evidence>
<dbReference type="PANTHER" id="PTHR47961">
    <property type="entry name" value="DNA POLYMERASE THETA, PUTATIVE (AFU_ORTHOLOGUE AFUA_1G05260)-RELATED"/>
    <property type="match status" value="1"/>
</dbReference>
<dbReference type="EMBL" id="LT969577">
    <property type="protein sequence ID" value="SOV82808.1"/>
    <property type="molecule type" value="Genomic_DNA"/>
</dbReference>
<feature type="region of interest" description="Disordered" evidence="5">
    <location>
        <begin position="999"/>
        <end position="1020"/>
    </location>
</feature>
<feature type="region of interest" description="Disordered" evidence="5">
    <location>
        <begin position="373"/>
        <end position="418"/>
    </location>
</feature>
<dbReference type="GO" id="GO:0004386">
    <property type="term" value="F:helicase activity"/>
    <property type="evidence" value="ECO:0007669"/>
    <property type="project" value="UniProtKB-KW"/>
</dbReference>
<dbReference type="SMART" id="SM00487">
    <property type="entry name" value="DEXDc"/>
    <property type="match status" value="1"/>
</dbReference>
<sequence length="1286" mass="152835">MNKNWIQNLENIIDKNKIFEWDEKKNEKLKDVCKNLIKKDYSIDHYVTNPIIIDNYKKEKIKELYEWQDECLRELRKVNWEKGENFICVAPTSGGKTLVTELFIFEEIKNRKKQIFFLFPLNSLINEKMIYLKNICKGTNIRIGVEIEENDIILCTYEKFNNYLNKRKLYDDNKSDKYNIKSNISSNCSNHNNNNNSEDLKNDNIIVIIDEFHHINEKGRGIYIENIVSKILYMNKKICHIKIICMSGTLNNISILKKWMKAKFYVSTYRPQEIKEHYVCNFNVYKKVQDGKFYNTCNLFSFNDTCYDEKVQKNESASFQNQKFHETNRMNTSKSSLQYLNKDINIYNNNNNNNNNNIDMMVMNSSHLFMAGGQEERKQSSGNNKRSSYNRGRSYSYEPNNNKRINCNHSSKYSSSNNNTVSYSYFSSVEESDTINNYNDNNNGNYNDNYNDNNYYNDNNNDNYNDNNNDNYNDNNNNNYNDNYNDNNNNNYNDNYNSMNNMCPSILNHNRSYSSYNNMHSSNISLTYTCNKNNYPNNMRSSGHNNMHHNINHQENYRNENSCKHLSANGSYIDNHHLNNNNNNNDKCNYERFLNNKNQIKNPIYSCHNDSILNIKNSQHFSQNKYVHTEKKGSLDDHINYIIKEKEKLICETNSKNSIMCFLNKKNQNKNKYNTLNTSLINSLLYFSLHSYINNLNTLIFCSTKKMCEFYINLINEYLSTLRSLPIPEYIEMKRKELKEKIYNIDKCIYEKMHKLISNGVCYYYSDISHSIKRLLEIAYKEKTLFLLTCTSTLSVGLNLFVDRVIISSPFVAQNFLTNTQYKQMIGRAARLKKGDSFIFVDKEYEKKMLNIFKETFTNIKSTMHANTFEELEKYVIEFLCLYNEKEYISFYDIIHMFSFSLYYTETILNTLKQEMNASPSIYTYKEGKDQKDIPAIRVKKIFDTLHRDSTSTEETATKRKNHNKEDDYMDENIYCVGNIYGDDDKNVENSYTLYNNNQRGFTHGENVSPISKTEEDKKENKNEILKENIHTSYSFYFNINLNYFTCDEILFYHNKKNEIYKVLDNLLKHKCIEIHNEKIKITNFCRSLCISNLNLSIGVDLINEIRMYDKIYLYNKFHLCYICSSYNINIVSFNYEFSHIKNLLSLISDNYTKNIIFQTLNFDSDLINMLNLNSQHNQKKKTYFSNSQLERKYSKLYLSILLFLYLNEEDMKIIFSIYKITPDILKSILQHTYMYINILISFFDNLNEWILVCLLKKFLQNFKSSKKLSIYAGKFKKGKRYDQMK</sequence>
<evidence type="ECO:0000256" key="1">
    <source>
        <dbReference type="ARBA" id="ARBA00022741"/>
    </source>
</evidence>
<dbReference type="PROSITE" id="PS51194">
    <property type="entry name" value="HELICASE_CTER"/>
    <property type="match status" value="1"/>
</dbReference>
<evidence type="ECO:0000256" key="3">
    <source>
        <dbReference type="ARBA" id="ARBA00022806"/>
    </source>
</evidence>
<dbReference type="Proteomes" id="UP000240500">
    <property type="component" value="Chromosome 14"/>
</dbReference>
<dbReference type="InterPro" id="IPR050474">
    <property type="entry name" value="Hel308_SKI2-like"/>
</dbReference>
<evidence type="ECO:0000256" key="5">
    <source>
        <dbReference type="SAM" id="MobiDB-lite"/>
    </source>
</evidence>